<reference evidence="2 3" key="1">
    <citation type="submission" date="2010-12" db="EMBL/GenBank/DDBJ databases">
        <authorList>
            <person name="Muzny D."/>
            <person name="Qin X."/>
            <person name="Deng J."/>
            <person name="Jiang H."/>
            <person name="Liu Y."/>
            <person name="Qu J."/>
            <person name="Song X.-Z."/>
            <person name="Zhang L."/>
            <person name="Thornton R."/>
            <person name="Coyle M."/>
            <person name="Francisco L."/>
            <person name="Jackson L."/>
            <person name="Javaid M."/>
            <person name="Korchina V."/>
            <person name="Kovar C."/>
            <person name="Mata R."/>
            <person name="Mathew T."/>
            <person name="Ngo R."/>
            <person name="Nguyen L."/>
            <person name="Nguyen N."/>
            <person name="Okwuonu G."/>
            <person name="Ongeri F."/>
            <person name="Pham C."/>
            <person name="Simmons D."/>
            <person name="Wilczek-Boney K."/>
            <person name="Hale W."/>
            <person name="Jakkamsetti A."/>
            <person name="Pham P."/>
            <person name="Ruth R."/>
            <person name="San Lucas F."/>
            <person name="Warren J."/>
            <person name="Zhang J."/>
            <person name="Zhao Z."/>
            <person name="Zhou C."/>
            <person name="Zhu D."/>
            <person name="Lee S."/>
            <person name="Bess C."/>
            <person name="Blankenburg K."/>
            <person name="Forbes L."/>
            <person name="Fu Q."/>
            <person name="Gubbala S."/>
            <person name="Hirani K."/>
            <person name="Jayaseelan J.C."/>
            <person name="Lara F."/>
            <person name="Munidasa M."/>
            <person name="Palculict T."/>
            <person name="Patil S."/>
            <person name="Pu L.-L."/>
            <person name="Saada N."/>
            <person name="Tang L."/>
            <person name="Weissenberger G."/>
            <person name="Zhu Y."/>
            <person name="Hemphill L."/>
            <person name="Shang Y."/>
            <person name="Youmans B."/>
            <person name="Ayvaz T."/>
            <person name="Ross M."/>
            <person name="Santibanez J."/>
            <person name="Aqrawi P."/>
            <person name="Gross S."/>
            <person name="Joshi V."/>
            <person name="Fowler G."/>
            <person name="Nazareth L."/>
            <person name="Reid J."/>
            <person name="Worley K."/>
            <person name="Petrosino J."/>
            <person name="Highlander S."/>
            <person name="Gibbs R."/>
        </authorList>
    </citation>
    <scope>NUCLEOTIDE SEQUENCE [LARGE SCALE GENOMIC DNA]</scope>
    <source>
        <strain evidence="2 3">ATCC 700641</strain>
    </source>
</reference>
<dbReference type="Gene3D" id="1.10.10.10">
    <property type="entry name" value="Winged helix-like DNA-binding domain superfamily/Winged helix DNA-binding domain"/>
    <property type="match status" value="1"/>
</dbReference>
<dbReference type="InterPro" id="IPR019734">
    <property type="entry name" value="TPR_rpt"/>
</dbReference>
<dbReference type="Proteomes" id="UP000002814">
    <property type="component" value="Unassembled WGS sequence"/>
</dbReference>
<dbReference type="Gene3D" id="3.40.50.300">
    <property type="entry name" value="P-loop containing nucleotide triphosphate hydrolases"/>
    <property type="match status" value="1"/>
</dbReference>
<gene>
    <name evidence="2" type="ORF">HMPREF9421_0751</name>
</gene>
<name>E7S9L5_9STRE</name>
<dbReference type="AlphaFoldDB" id="E7S9L5"/>
<dbReference type="InterPro" id="IPR005158">
    <property type="entry name" value="BTAD"/>
</dbReference>
<proteinExistence type="predicted"/>
<dbReference type="eggNOG" id="COG0457">
    <property type="taxonomic scope" value="Bacteria"/>
</dbReference>
<dbReference type="InterPro" id="IPR027417">
    <property type="entry name" value="P-loop_NTPase"/>
</dbReference>
<dbReference type="PANTHER" id="PTHR35807">
    <property type="entry name" value="TRANSCRIPTIONAL REGULATOR REDD-RELATED"/>
    <property type="match status" value="1"/>
</dbReference>
<dbReference type="SMART" id="SM01043">
    <property type="entry name" value="BTAD"/>
    <property type="match status" value="1"/>
</dbReference>
<dbReference type="SUPFAM" id="SSF48452">
    <property type="entry name" value="TPR-like"/>
    <property type="match status" value="1"/>
</dbReference>
<organism evidence="2 3">
    <name type="scientific">Streptococcus australis ATCC 700641</name>
    <dbReference type="NCBI Taxonomy" id="888833"/>
    <lineage>
        <taxon>Bacteria</taxon>
        <taxon>Bacillati</taxon>
        <taxon>Bacillota</taxon>
        <taxon>Bacilli</taxon>
        <taxon>Lactobacillales</taxon>
        <taxon>Streptococcaceae</taxon>
        <taxon>Streptococcus</taxon>
    </lineage>
</organism>
<protein>
    <submittedName>
        <fullName evidence="2">Tetratricopeptide repeat protein</fullName>
    </submittedName>
</protein>
<dbReference type="InterPro" id="IPR011990">
    <property type="entry name" value="TPR-like_helical_dom_sf"/>
</dbReference>
<dbReference type="InterPro" id="IPR036388">
    <property type="entry name" value="WH-like_DNA-bd_sf"/>
</dbReference>
<dbReference type="SMART" id="SM00028">
    <property type="entry name" value="TPR"/>
    <property type="match status" value="4"/>
</dbReference>
<dbReference type="InterPro" id="IPR051677">
    <property type="entry name" value="AfsR-DnrI-RedD_regulator"/>
</dbReference>
<dbReference type="SUPFAM" id="SSF52540">
    <property type="entry name" value="P-loop containing nucleoside triphosphate hydrolases"/>
    <property type="match status" value="1"/>
</dbReference>
<dbReference type="eggNOG" id="COG3899">
    <property type="taxonomic scope" value="Bacteria"/>
</dbReference>
<dbReference type="Pfam" id="PF03704">
    <property type="entry name" value="BTAD"/>
    <property type="match status" value="1"/>
</dbReference>
<sequence length="986" mass="114666">MKILEALAMKRELTLKLFGPPKVVFQQKDIRFSFSKMEALFYYLAVSGEVNRDEIAGILWGDKENQVARKNLRNTVYQANKIFEGDVIVSPSRSSLALNPELNLSLDVQLFERDPISNLHLYQGDFLEGFYVKDDEDFDQWASRKRSAYKQLYIESCYQKIDKEGLGDPSIESLLHHLVELDEFEEKNYQLLMQYYRVHHQLGKFFETYYKLVDLLDRELNVRPSRAIEELYHSVLEAKRTHKQSNRVNVRELPFFGRKHELSQLEEYLSLVEKGEAVGPLLVMGQSGTGKKRLLRQLVLMSNRSFSFVKLEGKAGSRQEEGGIWDDLKACLEKVSEELEVSPLGKADDLPAVRKNLQRLSQEKPLLILLENAQWMDATSFNKVKQLEEKSSGERWQLIVTAEGPLPEFLVTFFGSLKVERRLSQLELTNFDPTESRLLLQGQLGQIEPALIEQMMEWSEGSPFLLSSYIEEWKEKESLEPLPDIIQAYLSQELGDLNSEEESLLHYLSCFHKPISMSILADLTATDFPVLTALLDPLAQRGIISIVEEGEDLLVQFCRQLEAMYFYQLLSPARRRLFHQQIAQKLEETLEDSTDLLFYKEIAYQYKQSQNLLRSLSFELTYLEEILQLEHELFPIYSKGEEGVVSDGENSHLDIFGELSRLRRELDQLFSRHQKDRDYKYLQLRYLYLEGRYFIRSGEYQKGIHDIQKVISYARELKRLDFLLEGYRQIIYYCIQTENISEMAYYTDLALEDAIQANNHEAIAIQLRLKGLYHLMVGDEEQATRHLYRSIDCFSLTNSMQAKYAIQIAASLAYLAEIEQVRGHFQVAVTHLEEVLRLVGDQSVDSVRVVFEIDLGIAYYWKGDLVKARLYFDRAQKVLSSVRFPWKEELLGFYQSLIACHFGAQEKVATYLARKEGAMKQTTNARDKGMVYYLLAFLAAQKEQGEQLVPALSAFLKEDKNYYKKLAEQHLTPYRDRPFLKRLKDL</sequence>
<accession>E7S9L5</accession>
<dbReference type="eggNOG" id="COG3629">
    <property type="taxonomic scope" value="Bacteria"/>
</dbReference>
<dbReference type="Pfam" id="PF13191">
    <property type="entry name" value="AAA_16"/>
    <property type="match status" value="1"/>
</dbReference>
<dbReference type="Gene3D" id="1.25.40.10">
    <property type="entry name" value="Tetratricopeptide repeat domain"/>
    <property type="match status" value="2"/>
</dbReference>
<dbReference type="EMBL" id="AEQR01000015">
    <property type="protein sequence ID" value="EFV99740.1"/>
    <property type="molecule type" value="Genomic_DNA"/>
</dbReference>
<dbReference type="HOGENOM" id="CLU_004435_1_2_9"/>
<evidence type="ECO:0000313" key="3">
    <source>
        <dbReference type="Proteomes" id="UP000002814"/>
    </source>
</evidence>
<dbReference type="InterPro" id="IPR041664">
    <property type="entry name" value="AAA_16"/>
</dbReference>
<keyword evidence="3" id="KW-1185">Reference proteome</keyword>
<dbReference type="PROSITE" id="PS00675">
    <property type="entry name" value="SIGMA54_INTERACT_1"/>
    <property type="match status" value="1"/>
</dbReference>
<comment type="caution">
    <text evidence="2">The sequence shown here is derived from an EMBL/GenBank/DDBJ whole genome shotgun (WGS) entry which is preliminary data.</text>
</comment>
<evidence type="ECO:0000259" key="1">
    <source>
        <dbReference type="SMART" id="SM01043"/>
    </source>
</evidence>
<dbReference type="InterPro" id="IPR025662">
    <property type="entry name" value="Sigma_54_int_dom_ATP-bd_1"/>
</dbReference>
<evidence type="ECO:0000313" key="2">
    <source>
        <dbReference type="EMBL" id="EFV99740.1"/>
    </source>
</evidence>
<feature type="domain" description="Bacterial transcriptional activator" evidence="1">
    <location>
        <begin position="106"/>
        <end position="236"/>
    </location>
</feature>